<accession>A0A381XBS6</accession>
<proteinExistence type="predicted"/>
<evidence type="ECO:0000313" key="1">
    <source>
        <dbReference type="EMBL" id="SVA62168.1"/>
    </source>
</evidence>
<reference evidence="1" key="1">
    <citation type="submission" date="2018-05" db="EMBL/GenBank/DDBJ databases">
        <authorList>
            <person name="Lanie J.A."/>
            <person name="Ng W.-L."/>
            <person name="Kazmierczak K.M."/>
            <person name="Andrzejewski T.M."/>
            <person name="Davidsen T.M."/>
            <person name="Wayne K.J."/>
            <person name="Tettelin H."/>
            <person name="Glass J.I."/>
            <person name="Rusch D."/>
            <person name="Podicherti R."/>
            <person name="Tsui H.-C.T."/>
            <person name="Winkler M.E."/>
        </authorList>
    </citation>
    <scope>NUCLEOTIDE SEQUENCE</scope>
</reference>
<name>A0A381XBS6_9ZZZZ</name>
<gene>
    <name evidence="1" type="ORF">METZ01_LOCUS115022</name>
</gene>
<dbReference type="AlphaFoldDB" id="A0A381XBS6"/>
<dbReference type="EMBL" id="UINC01014602">
    <property type="protein sequence ID" value="SVA62168.1"/>
    <property type="molecule type" value="Genomic_DNA"/>
</dbReference>
<organism evidence="1">
    <name type="scientific">marine metagenome</name>
    <dbReference type="NCBI Taxonomy" id="408172"/>
    <lineage>
        <taxon>unclassified sequences</taxon>
        <taxon>metagenomes</taxon>
        <taxon>ecological metagenomes</taxon>
    </lineage>
</organism>
<sequence>MKLVILNTILAENSDYADRDPYCSSRFLWFVKA</sequence>
<protein>
    <submittedName>
        <fullName evidence="1">Uncharacterized protein</fullName>
    </submittedName>
</protein>